<accession>A0A1S6QH90</accession>
<gene>
    <name evidence="1" type="ORF">PL11_003080</name>
</gene>
<dbReference type="Proteomes" id="UP000030361">
    <property type="component" value="Chromosome"/>
</dbReference>
<dbReference type="OrthoDB" id="71707at2"/>
<dbReference type="AlphaFoldDB" id="A0A1S6QH90"/>
<name>A0A1S6QH90_9LACO</name>
<protein>
    <submittedName>
        <fullName evidence="1">Uncharacterized protein</fullName>
    </submittedName>
</protein>
<dbReference type="KEGG" id="lcu:PL11_003080"/>
<evidence type="ECO:0000313" key="2">
    <source>
        <dbReference type="Proteomes" id="UP000030361"/>
    </source>
</evidence>
<dbReference type="EMBL" id="CP018906">
    <property type="protein sequence ID" value="AQW20970.1"/>
    <property type="molecule type" value="Genomic_DNA"/>
</dbReference>
<proteinExistence type="predicted"/>
<evidence type="ECO:0000313" key="1">
    <source>
        <dbReference type="EMBL" id="AQW20970.1"/>
    </source>
</evidence>
<sequence length="86" mass="9730">MKAVSTIEIDGKVYLEIPSDFKVPAGATFEPKQVNNGIFYEAVDQKPSYDFTSEILEEVIEAGFTGDDVIKEFNRRKEQLRKILGD</sequence>
<keyword evidence="2" id="KW-1185">Reference proteome</keyword>
<organism evidence="1 2">
    <name type="scientific">Lentilactobacillus curieae</name>
    <dbReference type="NCBI Taxonomy" id="1138822"/>
    <lineage>
        <taxon>Bacteria</taxon>
        <taxon>Bacillati</taxon>
        <taxon>Bacillota</taxon>
        <taxon>Bacilli</taxon>
        <taxon>Lactobacillales</taxon>
        <taxon>Lactobacillaceae</taxon>
        <taxon>Lentilactobacillus</taxon>
    </lineage>
</organism>
<reference evidence="1 2" key="1">
    <citation type="journal article" date="2015" name="Genome Announc.">
        <title>Genome Sequence of Lactobacillus curieae CCTCC M 2011381T, a Novel Producer of Gamma-aminobutyric Acid.</title>
        <authorList>
            <person name="Wang Y."/>
            <person name="Wang Y."/>
            <person name="Lang C."/>
            <person name="Wei D."/>
            <person name="Xu P."/>
            <person name="Xie J."/>
        </authorList>
    </citation>
    <scope>NUCLEOTIDE SEQUENCE [LARGE SCALE GENOMIC DNA]</scope>
    <source>
        <strain evidence="1 2">CCTCC M 2011381</strain>
    </source>
</reference>
<dbReference type="RefSeq" id="WP_052127725.1">
    <property type="nucleotide sequence ID" value="NZ_CP018906.1"/>
</dbReference>